<proteinExistence type="predicted"/>
<organism evidence="1 2">
    <name type="scientific">Somion occarium</name>
    <dbReference type="NCBI Taxonomy" id="3059160"/>
    <lineage>
        <taxon>Eukaryota</taxon>
        <taxon>Fungi</taxon>
        <taxon>Dikarya</taxon>
        <taxon>Basidiomycota</taxon>
        <taxon>Agaricomycotina</taxon>
        <taxon>Agaricomycetes</taxon>
        <taxon>Polyporales</taxon>
        <taxon>Cerrenaceae</taxon>
        <taxon>Somion</taxon>
    </lineage>
</organism>
<evidence type="ECO:0000313" key="2">
    <source>
        <dbReference type="Proteomes" id="UP001497453"/>
    </source>
</evidence>
<dbReference type="Proteomes" id="UP001497453">
    <property type="component" value="Chromosome 8"/>
</dbReference>
<accession>A0ABP1E8B3</accession>
<evidence type="ECO:0000313" key="1">
    <source>
        <dbReference type="EMBL" id="CAL1715439.1"/>
    </source>
</evidence>
<reference evidence="2" key="1">
    <citation type="submission" date="2024-04" db="EMBL/GenBank/DDBJ databases">
        <authorList>
            <person name="Shaw F."/>
            <person name="Minotto A."/>
        </authorList>
    </citation>
    <scope>NUCLEOTIDE SEQUENCE [LARGE SCALE GENOMIC DNA]</scope>
</reference>
<protein>
    <submittedName>
        <fullName evidence="1">Uncharacterized protein</fullName>
    </submittedName>
</protein>
<name>A0ABP1E8B3_9APHY</name>
<keyword evidence="2" id="KW-1185">Reference proteome</keyword>
<gene>
    <name evidence="1" type="ORF">GFSPODELE1_LOCUS10224</name>
</gene>
<dbReference type="EMBL" id="OZ037951">
    <property type="protein sequence ID" value="CAL1715439.1"/>
    <property type="molecule type" value="Genomic_DNA"/>
</dbReference>
<sequence length="141" mass="15604">MAHVMHPGDIYVATFSRRAGVDRLWMIVVFEGNNTFTKYHAACSFSQAWSYQTGTNNVLASLNLGTMNKIGSLVNSGCTTHDLQTIFSAIELRTPREFGGRKEPFNCRIWTLVGIRDLHGANDALAVPHGPVVWHTCVSSH</sequence>